<sequence>MEDSSNVLFEESNSIKNKEKRKLKLSLNSNIVKLSKPKELTAQTTLVSFFQKKSNGLDSDKDPKMCEGQKKGKKKKKHKETGLQTQHCDLDLDDRKVRFSNDIVEISPEPAKKQPISDDDENCVKKINAFTFMMDSRNKSIGQNSPGKEIKHGEDSVEIVSENKKKLLTRKLLFEEWADRKGAKKRKMEYVEKGFIIEEKLSTRAKRLKKLLNVNKEDLDVVKPKASRLSLKKSKQENGSRYDALPQQTKWKMKLKVVLDHTDEESDDVIDLRGKSRKCKKAIQVSSDSGSDDGIKMLSSDERVMPKKDLLKQQGNDNVNLAPLFTVAQRKKADKVVAEARKQFLHSSMPDSVKKVVEKQQKQETPDYVVFPMVSHIRVQPHEYQFVNSSPSNLCFTPLDSRIPQIGTLTKGCATNLNDAAPMSASMEKVEEVRSFKSILEDLKARHPDYPIYRTFKALYTKHLASRTAEPASAKKSKKSRSKRKDAKCNSRTQTWTEVYRPVRSDDILGNGAAIEKLKAWLQLWLEVNWTTRVSNRRGSNSSSDFEGEDDEDSRNDCSSLESTYIFVGPCGSGKTAAVYAVCNELDVNVLEINASSKRTGKKLLVDLQEATQSYQVRKQSALSTFVKSNLISDDTGKLGKMCLLLIEDVDLVFEQDDGFLSALSQLVDTSKRPIVLTTTDTSCPHLRKFPVVTFSPLLPRMLTPWLQLLCLVEGALVAEDSVTDLLEHNRGDVRKTILQLQFLVESGREFTPHVDGIDEILREDDSSNLKHTKQDFQQLQFFNDSPVIDLDHTWWSTHNILGIAPPTRRAEREITESTHDVTTISDFFDTLALTDVVYAKFNLNDCNIGLVNQTTHKTIGDSLELNESGELYTSKDACCEWLKVLLNAYTKNAERLHANGSAAEKRRQKKLSMCKENLLDVVPQVIQLQSNAVSLDYFATLRTICRSEIVRAGHSNKRKSRFYNYLRGLGLQCNENYFQIMSNIFQSGK</sequence>
<dbReference type="InterPro" id="IPR003959">
    <property type="entry name" value="ATPase_AAA_core"/>
</dbReference>
<dbReference type="AlphaFoldDB" id="A0A1Y1M0F9"/>
<feature type="region of interest" description="Disordered" evidence="1">
    <location>
        <begin position="52"/>
        <end position="83"/>
    </location>
</feature>
<evidence type="ECO:0000313" key="5">
    <source>
        <dbReference type="Proteomes" id="UP000327044"/>
    </source>
</evidence>
<dbReference type="GO" id="GO:0003677">
    <property type="term" value="F:DNA binding"/>
    <property type="evidence" value="ECO:0007669"/>
    <property type="project" value="TreeGrafter"/>
</dbReference>
<dbReference type="GO" id="GO:0061860">
    <property type="term" value="F:DNA clamp unloader activity"/>
    <property type="evidence" value="ECO:0007669"/>
    <property type="project" value="TreeGrafter"/>
</dbReference>
<dbReference type="OrthoDB" id="9996895at2759"/>
<dbReference type="PANTHER" id="PTHR23389">
    <property type="entry name" value="CHROMOSOME TRANSMISSION FIDELITY FACTOR 18"/>
    <property type="match status" value="1"/>
</dbReference>
<dbReference type="GO" id="GO:0005524">
    <property type="term" value="F:ATP binding"/>
    <property type="evidence" value="ECO:0007669"/>
    <property type="project" value="InterPro"/>
</dbReference>
<gene>
    <name evidence="4" type="ORF">PPYR_13516</name>
</gene>
<dbReference type="EMBL" id="VVIM01000009">
    <property type="protein sequence ID" value="KAB0793896.1"/>
    <property type="molecule type" value="Genomic_DNA"/>
</dbReference>
<reference evidence="4 5" key="2">
    <citation type="journal article" date="2018" name="Elife">
        <title>Firefly genomes illuminate parallel origins of bioluminescence in beetles.</title>
        <authorList>
            <person name="Fallon T.R."/>
            <person name="Lower S.E."/>
            <person name="Chang C.H."/>
            <person name="Bessho-Uehara M."/>
            <person name="Martin G.J."/>
            <person name="Bewick A.J."/>
            <person name="Behringer M."/>
            <person name="Debat H.J."/>
            <person name="Wong I."/>
            <person name="Day J.C."/>
            <person name="Suvorov A."/>
            <person name="Silva C.J."/>
            <person name="Stanger-Hall K.F."/>
            <person name="Hall D.W."/>
            <person name="Schmitz R.J."/>
            <person name="Nelson D.R."/>
            <person name="Lewis S.M."/>
            <person name="Shigenobu S."/>
            <person name="Bybee S.M."/>
            <person name="Larracuente A.M."/>
            <person name="Oba Y."/>
            <person name="Weng J.K."/>
        </authorList>
    </citation>
    <scope>NUCLEOTIDE SEQUENCE [LARGE SCALE GENOMIC DNA]</scope>
    <source>
        <strain evidence="4">1611_PpyrPB1</strain>
        <tissue evidence="4">Whole body</tissue>
    </source>
</reference>
<dbReference type="GO" id="GO:0016887">
    <property type="term" value="F:ATP hydrolysis activity"/>
    <property type="evidence" value="ECO:0007669"/>
    <property type="project" value="InterPro"/>
</dbReference>
<dbReference type="Pfam" id="PF00004">
    <property type="entry name" value="AAA"/>
    <property type="match status" value="1"/>
</dbReference>
<dbReference type="FunCoup" id="A0A1Y1M0F9">
    <property type="interactions" value="170"/>
</dbReference>
<reference evidence="3" key="1">
    <citation type="journal article" date="2016" name="Sci. Rep.">
        <title>Molecular characterization of firefly nuptial gifts: a multi-omics approach sheds light on postcopulatory sexual selection.</title>
        <authorList>
            <person name="Al-Wathiqui N."/>
            <person name="Fallon T.R."/>
            <person name="South A."/>
            <person name="Weng J.K."/>
            <person name="Lewis S.M."/>
        </authorList>
    </citation>
    <scope>NUCLEOTIDE SEQUENCE</scope>
</reference>
<keyword evidence="5" id="KW-1185">Reference proteome</keyword>
<feature type="region of interest" description="Disordered" evidence="1">
    <location>
        <begin position="469"/>
        <end position="490"/>
    </location>
</feature>
<name>A0A1Y1M0F9_PHOPY</name>
<dbReference type="EMBL" id="GEZM01045525">
    <property type="protein sequence ID" value="JAV77765.1"/>
    <property type="molecule type" value="Transcribed_RNA"/>
</dbReference>
<reference evidence="4" key="3">
    <citation type="submission" date="2019-08" db="EMBL/GenBank/DDBJ databases">
        <authorList>
            <consortium name="Photinus pyralis genome working group"/>
            <person name="Fallon T.R."/>
            <person name="Sander Lower S.E."/>
            <person name="Weng J.-K."/>
        </authorList>
    </citation>
    <scope>NUCLEOTIDE SEQUENCE</scope>
    <source>
        <strain evidence="4">1611_PpyrPB1</strain>
        <tissue evidence="4">Whole body</tissue>
    </source>
</reference>
<feature type="region of interest" description="Disordered" evidence="1">
    <location>
        <begin position="535"/>
        <end position="557"/>
    </location>
</feature>
<evidence type="ECO:0000259" key="2">
    <source>
        <dbReference type="Pfam" id="PF00004"/>
    </source>
</evidence>
<dbReference type="InParanoid" id="A0A1Y1M0F9"/>
<dbReference type="InterPro" id="IPR027417">
    <property type="entry name" value="P-loop_NTPase"/>
</dbReference>
<protein>
    <recommendedName>
        <fullName evidence="2">ATPase AAA-type core domain-containing protein</fullName>
    </recommendedName>
</protein>
<feature type="compositionally biased region" description="Basic and acidic residues" evidence="1">
    <location>
        <begin position="58"/>
        <end position="70"/>
    </location>
</feature>
<evidence type="ECO:0000313" key="4">
    <source>
        <dbReference type="EMBL" id="KAB0793896.1"/>
    </source>
</evidence>
<organism evidence="3">
    <name type="scientific">Photinus pyralis</name>
    <name type="common">Common eastern firefly</name>
    <name type="synonym">Lampyris pyralis</name>
    <dbReference type="NCBI Taxonomy" id="7054"/>
    <lineage>
        <taxon>Eukaryota</taxon>
        <taxon>Metazoa</taxon>
        <taxon>Ecdysozoa</taxon>
        <taxon>Arthropoda</taxon>
        <taxon>Hexapoda</taxon>
        <taxon>Insecta</taxon>
        <taxon>Pterygota</taxon>
        <taxon>Neoptera</taxon>
        <taxon>Endopterygota</taxon>
        <taxon>Coleoptera</taxon>
        <taxon>Polyphaga</taxon>
        <taxon>Elateriformia</taxon>
        <taxon>Elateroidea</taxon>
        <taxon>Lampyridae</taxon>
        <taxon>Lampyrinae</taxon>
        <taxon>Photinus</taxon>
    </lineage>
</organism>
<feature type="compositionally biased region" description="Basic residues" evidence="1">
    <location>
        <begin position="475"/>
        <end position="486"/>
    </location>
</feature>
<dbReference type="GO" id="GO:0005634">
    <property type="term" value="C:nucleus"/>
    <property type="evidence" value="ECO:0007669"/>
    <property type="project" value="TreeGrafter"/>
</dbReference>
<dbReference type="Gene3D" id="3.40.50.300">
    <property type="entry name" value="P-loop containing nucleotide triphosphate hydrolases"/>
    <property type="match status" value="1"/>
</dbReference>
<dbReference type="SUPFAM" id="SSF52540">
    <property type="entry name" value="P-loop containing nucleoside triphosphate hydrolases"/>
    <property type="match status" value="1"/>
</dbReference>
<dbReference type="PANTHER" id="PTHR23389:SF21">
    <property type="entry name" value="ATPASE FAMILY AAA DOMAIN-CONTAINING PROTEIN 5"/>
    <property type="match status" value="1"/>
</dbReference>
<evidence type="ECO:0000313" key="3">
    <source>
        <dbReference type="EMBL" id="JAV77765.1"/>
    </source>
</evidence>
<dbReference type="Proteomes" id="UP000327044">
    <property type="component" value="Unassembled WGS sequence"/>
</dbReference>
<accession>A0A1Y1M0F9</accession>
<dbReference type="CDD" id="cd00009">
    <property type="entry name" value="AAA"/>
    <property type="match status" value="1"/>
</dbReference>
<feature type="domain" description="ATPase AAA-type core" evidence="2">
    <location>
        <begin position="566"/>
        <end position="680"/>
    </location>
</feature>
<evidence type="ECO:0000256" key="1">
    <source>
        <dbReference type="SAM" id="MobiDB-lite"/>
    </source>
</evidence>
<proteinExistence type="predicted"/>